<gene>
    <name evidence="1" type="ORF">LMG3458_04891</name>
</gene>
<dbReference type="Proteomes" id="UP000494111">
    <property type="component" value="Unassembled WGS sequence"/>
</dbReference>
<reference evidence="1 2" key="1">
    <citation type="submission" date="2020-04" db="EMBL/GenBank/DDBJ databases">
        <authorList>
            <person name="De Canck E."/>
        </authorList>
    </citation>
    <scope>NUCLEOTIDE SEQUENCE [LARGE SCALE GENOMIC DNA]</scope>
    <source>
        <strain evidence="1 2">LMG 3458</strain>
    </source>
</reference>
<protein>
    <submittedName>
        <fullName evidence="1">Uncharacterized protein</fullName>
    </submittedName>
</protein>
<accession>A0A6S7BX47</accession>
<evidence type="ECO:0000313" key="1">
    <source>
        <dbReference type="EMBL" id="CAB3731586.1"/>
    </source>
</evidence>
<dbReference type="AlphaFoldDB" id="A0A6S7BX47"/>
<sequence>MLALGAQLLPAHVHLLPQQRGKQEAGADGLAGAHAGVGAFQCQFDEVLAAGLFQHHVQQRQQAVVQAVGAQLAQAVHGVAAGQQLEHFVEQARGRHVFDQVGHRADGLARGRIDGAVELGRETHRAQHAHGVFAVALGGVADDADLAFLQVGHAVVEVDDFLVVRVVIQRVHGEVAAGRVFFVRAEHVVAQDAAVFVGFLVFRGRGPEGRGFDDFLAEHHVHQLEAAADDAGAAKQRADLLGRGIGGHVEVLGFQADDQVTHGAADDIGFIAMLAQYLAHLDSVARHVAPVDAVLVASDAQRPPGCRREQSADEFFYGFGDHLGLGIYDVVEQVDHLPAAFLGDLAQGRAGVGGDRTGHLFEQRDIIDRIAIEKRFRKICKS</sequence>
<name>A0A6S7BX47_9BURK</name>
<organism evidence="1 2">
    <name type="scientific">Achromobacter deleyi</name>
    <dbReference type="NCBI Taxonomy" id="1353891"/>
    <lineage>
        <taxon>Bacteria</taxon>
        <taxon>Pseudomonadati</taxon>
        <taxon>Pseudomonadota</taxon>
        <taxon>Betaproteobacteria</taxon>
        <taxon>Burkholderiales</taxon>
        <taxon>Alcaligenaceae</taxon>
        <taxon>Achromobacter</taxon>
    </lineage>
</organism>
<dbReference type="EMBL" id="CADIJO010000022">
    <property type="protein sequence ID" value="CAB3731586.1"/>
    <property type="molecule type" value="Genomic_DNA"/>
</dbReference>
<evidence type="ECO:0000313" key="2">
    <source>
        <dbReference type="Proteomes" id="UP000494111"/>
    </source>
</evidence>
<proteinExistence type="predicted"/>